<protein>
    <submittedName>
        <fullName evidence="6">HTH-type transcriptional regulator PgrR</fullName>
    </submittedName>
</protein>
<keyword evidence="3" id="KW-0238">DNA-binding</keyword>
<dbReference type="FunFam" id="1.10.10.10:FF:000001">
    <property type="entry name" value="LysR family transcriptional regulator"/>
    <property type="match status" value="1"/>
</dbReference>
<gene>
    <name evidence="6" type="primary">pgrR_21</name>
    <name evidence="6" type="ORF">LMG29739_04537</name>
</gene>
<accession>A0A6J5EF57</accession>
<dbReference type="PROSITE" id="PS50931">
    <property type="entry name" value="HTH_LYSR"/>
    <property type="match status" value="1"/>
</dbReference>
<keyword evidence="2" id="KW-0805">Transcription regulation</keyword>
<keyword evidence="4" id="KW-0804">Transcription</keyword>
<evidence type="ECO:0000313" key="7">
    <source>
        <dbReference type="Proteomes" id="UP000494329"/>
    </source>
</evidence>
<dbReference type="InterPro" id="IPR036390">
    <property type="entry name" value="WH_DNA-bd_sf"/>
</dbReference>
<feature type="domain" description="HTH lysR-type" evidence="5">
    <location>
        <begin position="1"/>
        <end position="59"/>
    </location>
</feature>
<dbReference type="InterPro" id="IPR000847">
    <property type="entry name" value="LysR_HTH_N"/>
</dbReference>
<dbReference type="Gene3D" id="3.40.190.10">
    <property type="entry name" value="Periplasmic binding protein-like II"/>
    <property type="match status" value="2"/>
</dbReference>
<dbReference type="EMBL" id="CADIKF010000041">
    <property type="protein sequence ID" value="CAB3765250.1"/>
    <property type="molecule type" value="Genomic_DNA"/>
</dbReference>
<dbReference type="InterPro" id="IPR058163">
    <property type="entry name" value="LysR-type_TF_proteobact-type"/>
</dbReference>
<dbReference type="GO" id="GO:0003700">
    <property type="term" value="F:DNA-binding transcription factor activity"/>
    <property type="evidence" value="ECO:0007669"/>
    <property type="project" value="InterPro"/>
</dbReference>
<evidence type="ECO:0000256" key="1">
    <source>
        <dbReference type="ARBA" id="ARBA00009437"/>
    </source>
</evidence>
<dbReference type="Pfam" id="PF03466">
    <property type="entry name" value="LysR_substrate"/>
    <property type="match status" value="1"/>
</dbReference>
<comment type="similarity">
    <text evidence="1">Belongs to the LysR transcriptional regulatory family.</text>
</comment>
<sequence>MNQLLAIQVFARVVETSSFTRAADSLDMPKATVSKLIADLESHLGVRLLHRTTRKLSITADGLAYYDRTEPLIRELQDIDTSFAAGAHIPRGRIRVDTGGSFARMVLVPGLPAFLARYPEIAVDLGVTDRSLDIIGENIDCVIRGGPITENSMVAKLVGQVSWVTCAAPSYLEQFGIPRHPNELLKGHRFVAYRSAQTGRILPAEFIRNSEKISLSGASAISINESNAHCAAGVAGIGIIQTFTYTAQPYLQTGELIPVLTDWRRDLYEFHAVYPLNRNANRRVRVFIDWFSEYIAGMQ</sequence>
<dbReference type="PANTHER" id="PTHR30537:SF17">
    <property type="entry name" value="LYSR-FAMILY REGULATORY PROTEIN"/>
    <property type="match status" value="1"/>
</dbReference>
<dbReference type="RefSeq" id="WP_175113378.1">
    <property type="nucleotide sequence ID" value="NZ_CADIKF010000041.1"/>
</dbReference>
<dbReference type="Gene3D" id="1.10.10.10">
    <property type="entry name" value="Winged helix-like DNA-binding domain superfamily/Winged helix DNA-binding domain"/>
    <property type="match status" value="1"/>
</dbReference>
<reference evidence="6 7" key="1">
    <citation type="submission" date="2020-04" db="EMBL/GenBank/DDBJ databases">
        <authorList>
            <person name="De Canck E."/>
        </authorList>
    </citation>
    <scope>NUCLEOTIDE SEQUENCE [LARGE SCALE GENOMIC DNA]</scope>
    <source>
        <strain evidence="6 7">LMG 29739</strain>
    </source>
</reference>
<evidence type="ECO:0000313" key="6">
    <source>
        <dbReference type="EMBL" id="CAB3765250.1"/>
    </source>
</evidence>
<dbReference type="SUPFAM" id="SSF46785">
    <property type="entry name" value="Winged helix' DNA-binding domain"/>
    <property type="match status" value="1"/>
</dbReference>
<dbReference type="Proteomes" id="UP000494329">
    <property type="component" value="Unassembled WGS sequence"/>
</dbReference>
<evidence type="ECO:0000256" key="3">
    <source>
        <dbReference type="ARBA" id="ARBA00023125"/>
    </source>
</evidence>
<dbReference type="PANTHER" id="PTHR30537">
    <property type="entry name" value="HTH-TYPE TRANSCRIPTIONAL REGULATOR"/>
    <property type="match status" value="1"/>
</dbReference>
<name>A0A6J5EF57_9BURK</name>
<organism evidence="6 7">
    <name type="scientific">Paraburkholderia solisilvae</name>
    <dbReference type="NCBI Taxonomy" id="624376"/>
    <lineage>
        <taxon>Bacteria</taxon>
        <taxon>Pseudomonadati</taxon>
        <taxon>Pseudomonadota</taxon>
        <taxon>Betaproteobacteria</taxon>
        <taxon>Burkholderiales</taxon>
        <taxon>Burkholderiaceae</taxon>
        <taxon>Paraburkholderia</taxon>
    </lineage>
</organism>
<keyword evidence="7" id="KW-1185">Reference proteome</keyword>
<dbReference type="CDD" id="cd08472">
    <property type="entry name" value="PBP2_CrgA_like_3"/>
    <property type="match status" value="1"/>
</dbReference>
<evidence type="ECO:0000256" key="2">
    <source>
        <dbReference type="ARBA" id="ARBA00023015"/>
    </source>
</evidence>
<evidence type="ECO:0000256" key="4">
    <source>
        <dbReference type="ARBA" id="ARBA00023163"/>
    </source>
</evidence>
<dbReference type="AlphaFoldDB" id="A0A6J5EF57"/>
<dbReference type="GO" id="GO:0006351">
    <property type="term" value="P:DNA-templated transcription"/>
    <property type="evidence" value="ECO:0007669"/>
    <property type="project" value="TreeGrafter"/>
</dbReference>
<dbReference type="InterPro" id="IPR036388">
    <property type="entry name" value="WH-like_DNA-bd_sf"/>
</dbReference>
<evidence type="ECO:0000259" key="5">
    <source>
        <dbReference type="PROSITE" id="PS50931"/>
    </source>
</evidence>
<dbReference type="InterPro" id="IPR005119">
    <property type="entry name" value="LysR_subst-bd"/>
</dbReference>
<dbReference type="Pfam" id="PF00126">
    <property type="entry name" value="HTH_1"/>
    <property type="match status" value="1"/>
</dbReference>
<dbReference type="SUPFAM" id="SSF53850">
    <property type="entry name" value="Periplasmic binding protein-like II"/>
    <property type="match status" value="1"/>
</dbReference>
<dbReference type="GO" id="GO:0043565">
    <property type="term" value="F:sequence-specific DNA binding"/>
    <property type="evidence" value="ECO:0007669"/>
    <property type="project" value="TreeGrafter"/>
</dbReference>
<proteinExistence type="inferred from homology"/>